<dbReference type="AlphaFoldDB" id="A0A7R9WFT0"/>
<evidence type="ECO:0000256" key="1">
    <source>
        <dbReference type="ARBA" id="ARBA00007347"/>
    </source>
</evidence>
<evidence type="ECO:0000313" key="4">
    <source>
        <dbReference type="EMBL" id="CAD8323389.1"/>
    </source>
</evidence>
<evidence type="ECO:0000256" key="3">
    <source>
        <dbReference type="RuleBase" id="RU364104"/>
    </source>
</evidence>
<dbReference type="Pfam" id="PF08583">
    <property type="entry name" value="Cmc1"/>
    <property type="match status" value="1"/>
</dbReference>
<reference evidence="4" key="1">
    <citation type="submission" date="2021-01" db="EMBL/GenBank/DDBJ databases">
        <authorList>
            <person name="Corre E."/>
            <person name="Pelletier E."/>
            <person name="Niang G."/>
            <person name="Scheremetjew M."/>
            <person name="Finn R."/>
            <person name="Kale V."/>
            <person name="Holt S."/>
            <person name="Cochrane G."/>
            <person name="Meng A."/>
            <person name="Brown T."/>
            <person name="Cohen L."/>
        </authorList>
    </citation>
    <scope>NUCLEOTIDE SEQUENCE</scope>
    <source>
        <strain evidence="4">CCMP147</strain>
    </source>
</reference>
<keyword evidence="2" id="KW-1015">Disulfide bond</keyword>
<evidence type="ECO:0000256" key="2">
    <source>
        <dbReference type="ARBA" id="ARBA00023157"/>
    </source>
</evidence>
<sequence length="116" mass="13808">MHPPLDRPHPDCHEEIDALRTCQATNSKLKFWACNEIKFAMDKCLRAEKKRLLANMNRDFEDKRQREEDAYRDAVGQELTFDEYLKKDPEYVKAAKDAEERKKKYPDLYARKVRGS</sequence>
<name>A0A7R9WFT0_9STRA</name>
<comment type="subcellular location">
    <subcellularLocation>
        <location evidence="3">Mitochondrion</location>
    </subcellularLocation>
</comment>
<comment type="similarity">
    <text evidence="1 3">Belongs to the CMC family.</text>
</comment>
<dbReference type="InterPro" id="IPR013892">
    <property type="entry name" value="Cyt_c_biogenesis_Cmc1-like"/>
</dbReference>
<accession>A0A7R9WFT0</accession>
<dbReference type="GO" id="GO:0005739">
    <property type="term" value="C:mitochondrion"/>
    <property type="evidence" value="ECO:0007669"/>
    <property type="project" value="UniProtKB-SubCell"/>
</dbReference>
<dbReference type="EMBL" id="HBED01043384">
    <property type="protein sequence ID" value="CAD8323389.1"/>
    <property type="molecule type" value="Transcribed_RNA"/>
</dbReference>
<protein>
    <recommendedName>
        <fullName evidence="3">COX assembly mitochondrial protein</fullName>
    </recommendedName>
</protein>
<gene>
    <name evidence="4" type="ORF">TDUB1175_LOCUS21807</name>
</gene>
<organism evidence="4">
    <name type="scientific">Pseudictyota dubia</name>
    <dbReference type="NCBI Taxonomy" id="2749911"/>
    <lineage>
        <taxon>Eukaryota</taxon>
        <taxon>Sar</taxon>
        <taxon>Stramenopiles</taxon>
        <taxon>Ochrophyta</taxon>
        <taxon>Bacillariophyta</taxon>
        <taxon>Mediophyceae</taxon>
        <taxon>Biddulphiophycidae</taxon>
        <taxon>Eupodiscales</taxon>
        <taxon>Odontellaceae</taxon>
        <taxon>Pseudictyota</taxon>
    </lineage>
</organism>
<keyword evidence="3" id="KW-0496">Mitochondrion</keyword>
<proteinExistence type="inferred from homology"/>